<feature type="compositionally biased region" description="Low complexity" evidence="2">
    <location>
        <begin position="987"/>
        <end position="1005"/>
    </location>
</feature>
<dbReference type="GO" id="GO:0045892">
    <property type="term" value="P:negative regulation of DNA-templated transcription"/>
    <property type="evidence" value="ECO:0007669"/>
    <property type="project" value="InterPro"/>
</dbReference>
<dbReference type="Gene3D" id="1.25.40.10">
    <property type="entry name" value="Tetratricopeptide repeat domain"/>
    <property type="match status" value="4"/>
</dbReference>
<keyword evidence="1" id="KW-0802">TPR repeat</keyword>
<proteinExistence type="predicted"/>
<evidence type="ECO:0000256" key="2">
    <source>
        <dbReference type="SAM" id="MobiDB-lite"/>
    </source>
</evidence>
<dbReference type="Proteomes" id="UP001055712">
    <property type="component" value="Unassembled WGS sequence"/>
</dbReference>
<protein>
    <submittedName>
        <fullName evidence="3">Uncharacterized protein</fullName>
    </submittedName>
</protein>
<sequence>MAMPGMALAGRNFGAIIAQLDAALQEAQDGARVQLLLNRGFCLQQLGLSRKALKDYEEVADVRPGHPAALLNKAKVHVALKQLEEAQACLEELARAAALHDDLAVVLEGQLLAAAITAGSVKQGAKVPLLPAFAPPVPQQAPPAAKPSAAFSAGFLGTSASKPAAAASVSKAAGAPASPPASAVPQPKHVAASSACTGASVDTDGGAGAAAAPPTAAGLDSLHRLLARTDANQGMQLAVQLVNSGKCREAVTMLDLLLHHHPGSVGGYAARGTAHALLGQLKEAVDDFSAAINLEPGFADFVKRRGQALAALGEDERAAVDIQCAIELSTTDADKADGHEMLARLYQKAKDYRRAEAELRLTASLSKNGPSADVLSALGLCQTSQGNLQDGILSYEAALALEPESKDFWLNLGMATKEICMVERAEEALNKAAKLAKRGGTAVHAYRLLAQMKQGLGDHLGAIRELSRGIAASDSETQRVELRFLRGACYHAMGMHREAVEDYQRTLAAQEALEADVAATPELVSFICLAFYQKEMALYVRKNLDRHVHSFCVDADMHPEFKELWCKKGPPSAEFVSMYRLIMQPQQPDWNIKAPQPPPELLGPLIEAADAVGLLVQYRHQGFLPNRRQQRMAGLAAIEFAQTLQQLVADQREGKHTMVDNIGASVSARRGSRSGQHPLGWRDAMDVIVRWRQLAEPNDQVIWVDLLTEKEFNAGFGSHTPMFTGQTKCVRYYMVFQRAMAVLKRVLATERRATDAHELPVLLDTEEKLEAVAAAQTAQDMWQAMGTDCWAVVPIDSSVRPGHTLEGTRLTIVSMCKPTDAGGGEEAAEEAAAGDDGRELALSLGNGVPGAAPVTTKAKRQRQPDAYEFSIRTPVTPARWDDYDEELGGVFERLTAALAAGDLPGMADASLRFAFYWYNFMPLARGSAFCGFVSMLGAFMAAGAPVRSPMPQSYQTDWEAILESSPDNFIASVSAWMMPPEVSSASSSGGVANAAAQGSSGSSNAVPPPPCLPLHQLPRVLDVLPTMRARLEALNGTGAPRI</sequence>
<evidence type="ECO:0000313" key="3">
    <source>
        <dbReference type="EMBL" id="KAI3429879.1"/>
    </source>
</evidence>
<reference evidence="3" key="2">
    <citation type="submission" date="2020-11" db="EMBL/GenBank/DDBJ databases">
        <authorList>
            <person name="Cecchin M."/>
            <person name="Marcolungo L."/>
            <person name="Rossato M."/>
            <person name="Girolomoni L."/>
            <person name="Cosentino E."/>
            <person name="Cuine S."/>
            <person name="Li-Beisson Y."/>
            <person name="Delledonne M."/>
            <person name="Ballottari M."/>
        </authorList>
    </citation>
    <scope>NUCLEOTIDE SEQUENCE</scope>
    <source>
        <strain evidence="3">211/11P</strain>
        <tissue evidence="3">Whole cell</tissue>
    </source>
</reference>
<dbReference type="Pfam" id="PF13432">
    <property type="entry name" value="TPR_16"/>
    <property type="match status" value="1"/>
</dbReference>
<dbReference type="SMART" id="SM00028">
    <property type="entry name" value="TPR"/>
    <property type="match status" value="9"/>
</dbReference>
<dbReference type="PANTHER" id="PTHR44749:SF1">
    <property type="entry name" value="TETRATRICOPEPTIDE-LIKE HELICAL DOMAIN-CONTAINING PROTEIN"/>
    <property type="match status" value="1"/>
</dbReference>
<feature type="repeat" description="TPR" evidence="1">
    <location>
        <begin position="265"/>
        <end position="298"/>
    </location>
</feature>
<dbReference type="PROSITE" id="PS50005">
    <property type="entry name" value="TPR"/>
    <property type="match status" value="2"/>
</dbReference>
<dbReference type="AlphaFoldDB" id="A0A9D4YWK6"/>
<dbReference type="SUPFAM" id="SSF48452">
    <property type="entry name" value="TPR-like"/>
    <property type="match status" value="1"/>
</dbReference>
<dbReference type="Pfam" id="PF14559">
    <property type="entry name" value="TPR_19"/>
    <property type="match status" value="1"/>
</dbReference>
<keyword evidence="4" id="KW-1185">Reference proteome</keyword>
<feature type="repeat" description="TPR" evidence="1">
    <location>
        <begin position="372"/>
        <end position="405"/>
    </location>
</feature>
<dbReference type="EMBL" id="SIDB01000008">
    <property type="protein sequence ID" value="KAI3429879.1"/>
    <property type="molecule type" value="Genomic_DNA"/>
</dbReference>
<comment type="caution">
    <text evidence="3">The sequence shown here is derived from an EMBL/GenBank/DDBJ whole genome shotgun (WGS) entry which is preliminary data.</text>
</comment>
<feature type="region of interest" description="Disordered" evidence="2">
    <location>
        <begin position="987"/>
        <end position="1008"/>
    </location>
</feature>
<dbReference type="OrthoDB" id="1926212at2759"/>
<name>A0A9D4YWK6_CHLVU</name>
<gene>
    <name evidence="3" type="ORF">D9Q98_010190</name>
</gene>
<evidence type="ECO:0000313" key="4">
    <source>
        <dbReference type="Proteomes" id="UP001055712"/>
    </source>
</evidence>
<dbReference type="PANTHER" id="PTHR44749">
    <property type="entry name" value="SUPPRESSOR OF RPS4-RLD 1"/>
    <property type="match status" value="1"/>
</dbReference>
<dbReference type="InterPro" id="IPR019734">
    <property type="entry name" value="TPR_rpt"/>
</dbReference>
<organism evidence="3 4">
    <name type="scientific">Chlorella vulgaris</name>
    <name type="common">Green alga</name>
    <dbReference type="NCBI Taxonomy" id="3077"/>
    <lineage>
        <taxon>Eukaryota</taxon>
        <taxon>Viridiplantae</taxon>
        <taxon>Chlorophyta</taxon>
        <taxon>core chlorophytes</taxon>
        <taxon>Trebouxiophyceae</taxon>
        <taxon>Chlorellales</taxon>
        <taxon>Chlorellaceae</taxon>
        <taxon>Chlorella clade</taxon>
        <taxon>Chlorella</taxon>
    </lineage>
</organism>
<accession>A0A9D4YWK6</accession>
<dbReference type="InterPro" id="IPR044650">
    <property type="entry name" value="SRFR1-like"/>
</dbReference>
<evidence type="ECO:0000256" key="1">
    <source>
        <dbReference type="PROSITE-ProRule" id="PRU00339"/>
    </source>
</evidence>
<dbReference type="InterPro" id="IPR011990">
    <property type="entry name" value="TPR-like_helical_dom_sf"/>
</dbReference>
<reference evidence="3" key="1">
    <citation type="journal article" date="2019" name="Plant J.">
        <title>Chlorella vulgaris genome assembly and annotation reveals the molecular basis for metabolic acclimation to high light conditions.</title>
        <authorList>
            <person name="Cecchin M."/>
            <person name="Marcolungo L."/>
            <person name="Rossato M."/>
            <person name="Girolomoni L."/>
            <person name="Cosentino E."/>
            <person name="Cuine S."/>
            <person name="Li-Beisson Y."/>
            <person name="Delledonne M."/>
            <person name="Ballottari M."/>
        </authorList>
    </citation>
    <scope>NUCLEOTIDE SEQUENCE</scope>
    <source>
        <strain evidence="3">211/11P</strain>
    </source>
</reference>